<feature type="region of interest" description="Disordered" evidence="10">
    <location>
        <begin position="199"/>
        <end position="295"/>
    </location>
</feature>
<evidence type="ECO:0000313" key="12">
    <source>
        <dbReference type="EMBL" id="KAJ1966758.1"/>
    </source>
</evidence>
<comment type="caution">
    <text evidence="12">The sequence shown here is derived from an EMBL/GenBank/DDBJ whole genome shotgun (WGS) entry which is preliminary data.</text>
</comment>
<evidence type="ECO:0000313" key="13">
    <source>
        <dbReference type="Proteomes" id="UP001150925"/>
    </source>
</evidence>
<dbReference type="GO" id="GO:0008380">
    <property type="term" value="P:RNA splicing"/>
    <property type="evidence" value="ECO:0007669"/>
    <property type="project" value="UniProtKB-KW"/>
</dbReference>
<keyword evidence="13" id="KW-1185">Reference proteome</keyword>
<feature type="compositionally biased region" description="Polar residues" evidence="10">
    <location>
        <begin position="241"/>
        <end position="252"/>
    </location>
</feature>
<dbReference type="AlphaFoldDB" id="A0A9W8AWF2"/>
<evidence type="ECO:0000256" key="3">
    <source>
        <dbReference type="ARBA" id="ARBA00008726"/>
    </source>
</evidence>
<dbReference type="OrthoDB" id="547031at2759"/>
<keyword evidence="4" id="KW-0963">Cytoplasm</keyword>
<comment type="similarity">
    <text evidence="3">Belongs to the SDE2 family.</text>
</comment>
<dbReference type="Pfam" id="PF22782">
    <property type="entry name" value="SDE2"/>
    <property type="match status" value="1"/>
</dbReference>
<feature type="compositionally biased region" description="Acidic residues" evidence="10">
    <location>
        <begin position="269"/>
        <end position="280"/>
    </location>
</feature>
<dbReference type="Proteomes" id="UP001150925">
    <property type="component" value="Unassembled WGS sequence"/>
</dbReference>
<dbReference type="InterPro" id="IPR053822">
    <property type="entry name" value="SDE2-like_dom"/>
</dbReference>
<feature type="coiled-coil region" evidence="9">
    <location>
        <begin position="134"/>
        <end position="168"/>
    </location>
</feature>
<comment type="subcellular location">
    <subcellularLocation>
        <location evidence="2">Cytoplasm</location>
    </subcellularLocation>
    <subcellularLocation>
        <location evidence="1">Nucleus</location>
    </subcellularLocation>
</comment>
<evidence type="ECO:0000259" key="11">
    <source>
        <dbReference type="Pfam" id="PF22782"/>
    </source>
</evidence>
<evidence type="ECO:0000256" key="7">
    <source>
        <dbReference type="ARBA" id="ARBA00023242"/>
    </source>
</evidence>
<keyword evidence="9" id="KW-0175">Coiled coil</keyword>
<evidence type="ECO:0000256" key="9">
    <source>
        <dbReference type="SAM" id="Coils"/>
    </source>
</evidence>
<organism evidence="12 13">
    <name type="scientific">Dispira parvispora</name>
    <dbReference type="NCBI Taxonomy" id="1520584"/>
    <lineage>
        <taxon>Eukaryota</taxon>
        <taxon>Fungi</taxon>
        <taxon>Fungi incertae sedis</taxon>
        <taxon>Zoopagomycota</taxon>
        <taxon>Kickxellomycotina</taxon>
        <taxon>Dimargaritomycetes</taxon>
        <taxon>Dimargaritales</taxon>
        <taxon>Dimargaritaceae</taxon>
        <taxon>Dispira</taxon>
    </lineage>
</organism>
<protein>
    <recommendedName>
        <fullName evidence="11">SDE2-like domain-containing protein</fullName>
    </recommendedName>
</protein>
<keyword evidence="6" id="KW-0508">mRNA splicing</keyword>
<evidence type="ECO:0000256" key="6">
    <source>
        <dbReference type="ARBA" id="ARBA00023187"/>
    </source>
</evidence>
<gene>
    <name evidence="12" type="ORF">IWQ62_002271</name>
</gene>
<dbReference type="EMBL" id="JANBPY010000460">
    <property type="protein sequence ID" value="KAJ1966758.1"/>
    <property type="molecule type" value="Genomic_DNA"/>
</dbReference>
<dbReference type="PANTHER" id="PTHR12786:SF1">
    <property type="entry name" value="SPLICING REGULATOR SDE2"/>
    <property type="match status" value="1"/>
</dbReference>
<proteinExistence type="inferred from homology"/>
<keyword evidence="7" id="KW-0539">Nucleus</keyword>
<feature type="domain" description="SDE2-like" evidence="11">
    <location>
        <begin position="96"/>
        <end position="200"/>
    </location>
</feature>
<accession>A0A9W8AWF2</accession>
<feature type="compositionally biased region" description="Low complexity" evidence="10">
    <location>
        <begin position="214"/>
        <end position="240"/>
    </location>
</feature>
<evidence type="ECO:0000256" key="2">
    <source>
        <dbReference type="ARBA" id="ARBA00004496"/>
    </source>
</evidence>
<evidence type="ECO:0000256" key="5">
    <source>
        <dbReference type="ARBA" id="ARBA00022664"/>
    </source>
</evidence>
<keyword evidence="5" id="KW-0507">mRNA processing</keyword>
<dbReference type="GO" id="GO:0006397">
    <property type="term" value="P:mRNA processing"/>
    <property type="evidence" value="ECO:0007669"/>
    <property type="project" value="UniProtKB-KW"/>
</dbReference>
<evidence type="ECO:0000256" key="10">
    <source>
        <dbReference type="SAM" id="MobiDB-lite"/>
    </source>
</evidence>
<dbReference type="InterPro" id="IPR051421">
    <property type="entry name" value="RNA_Proc_DNA_Dmg_Regulator"/>
</dbReference>
<evidence type="ECO:0000256" key="8">
    <source>
        <dbReference type="ARBA" id="ARBA00023306"/>
    </source>
</evidence>
<name>A0A9W8AWF2_9FUNG</name>
<reference evidence="12" key="1">
    <citation type="submission" date="2022-07" db="EMBL/GenBank/DDBJ databases">
        <title>Phylogenomic reconstructions and comparative analyses of Kickxellomycotina fungi.</title>
        <authorList>
            <person name="Reynolds N.K."/>
            <person name="Stajich J.E."/>
            <person name="Barry K."/>
            <person name="Grigoriev I.V."/>
            <person name="Crous P."/>
            <person name="Smith M.E."/>
        </authorList>
    </citation>
    <scope>NUCLEOTIDE SEQUENCE</scope>
    <source>
        <strain evidence="12">RSA 1196</strain>
    </source>
</reference>
<dbReference type="GO" id="GO:0005737">
    <property type="term" value="C:cytoplasm"/>
    <property type="evidence" value="ECO:0007669"/>
    <property type="project" value="UniProtKB-SubCell"/>
</dbReference>
<evidence type="ECO:0000256" key="4">
    <source>
        <dbReference type="ARBA" id="ARBA00022490"/>
    </source>
</evidence>
<keyword evidence="8" id="KW-0131">Cell cycle</keyword>
<dbReference type="PANTHER" id="PTHR12786">
    <property type="entry name" value="SPLICING FACTOR SF3A-RELATED"/>
    <property type="match status" value="1"/>
</dbReference>
<feature type="compositionally biased region" description="Polar residues" evidence="10">
    <location>
        <begin position="281"/>
        <end position="295"/>
    </location>
</feature>
<dbReference type="GO" id="GO:0005634">
    <property type="term" value="C:nucleus"/>
    <property type="evidence" value="ECO:0007669"/>
    <property type="project" value="UniProtKB-SubCell"/>
</dbReference>
<evidence type="ECO:0000256" key="1">
    <source>
        <dbReference type="ARBA" id="ARBA00004123"/>
    </source>
</evidence>
<sequence length="295" mass="32226">MYLPQIHVTVPLAETAGRVLGHHTFCYDPQDLGWSPQDTTVKTLKTYLATTFGIPLSSQRLVATDGLPLPNEFPFLQPTVDPLDYWSCRLQLTVCGGKGGFGSQLRAQGGKMATHKTTNFDACRDLSGHRVGAVKKAESAVAQVQQEAKEEQVQREKVQKRIQKCYQEASAPVKKHRFDNPEFFQESAAIVDSIKQSVHQALQDPKASPTDLTPSESSPQSSSSSGLSPESLPSSSPSSQTANDRPSPNQVLSKKPILSHWDYVPSDMSDSDSENDEESTVTDQELTQPSTVSIP</sequence>